<dbReference type="Proteomes" id="UP000178606">
    <property type="component" value="Unassembled WGS sequence"/>
</dbReference>
<accession>A0A1F6C330</accession>
<reference evidence="1 2" key="1">
    <citation type="journal article" date="2016" name="Nat. Commun.">
        <title>Thousands of microbial genomes shed light on interconnected biogeochemical processes in an aquifer system.</title>
        <authorList>
            <person name="Anantharaman K."/>
            <person name="Brown C.T."/>
            <person name="Hug L.A."/>
            <person name="Sharon I."/>
            <person name="Castelle C.J."/>
            <person name="Probst A.J."/>
            <person name="Thomas B.C."/>
            <person name="Singh A."/>
            <person name="Wilkins M.J."/>
            <person name="Karaoz U."/>
            <person name="Brodie E.L."/>
            <person name="Williams K.H."/>
            <person name="Hubbard S.S."/>
            <person name="Banfield J.F."/>
        </authorList>
    </citation>
    <scope>NUCLEOTIDE SEQUENCE [LARGE SCALE GENOMIC DNA]</scope>
    <source>
        <strain evidence="2">RIFCSPLOWO2_12_FULL_64_10</strain>
    </source>
</reference>
<gene>
    <name evidence="1" type="ORF">A3F84_24045</name>
</gene>
<name>A0A1F6C330_HANXR</name>
<dbReference type="AlphaFoldDB" id="A0A1F6C330"/>
<proteinExistence type="predicted"/>
<sequence>MTDRLTLPIFEIVNVFCDVAPTLVLSIVKEVTDTLITGADEGGVATPLPASATEDGLPTALWAIDIEAVLSPAEVGANVTVIVTLCPAASVAVAGETVNCKASGPPTVISVTDMPVLPGFEIVNVFWEVEPTLVLSNVSEEAERVMPGLLVSITDDWGIKFFNPSGTRIDRPVSTTSVIPEKSFDVSNPNTPIAPRAVVFPPIKAPPKVIVVSLIPGGIAMAPENDPSTLAPVSVNFFGSKVKVTVKDVALVSS</sequence>
<comment type="caution">
    <text evidence="1">The sequence shown here is derived from an EMBL/GenBank/DDBJ whole genome shotgun (WGS) entry which is preliminary data.</text>
</comment>
<evidence type="ECO:0000313" key="1">
    <source>
        <dbReference type="EMBL" id="OGG43595.1"/>
    </source>
</evidence>
<organism evidence="1 2">
    <name type="scientific">Handelsmanbacteria sp. (strain RIFCSPLOWO2_12_FULL_64_10)</name>
    <dbReference type="NCBI Taxonomy" id="1817868"/>
    <lineage>
        <taxon>Bacteria</taxon>
        <taxon>Candidatus Handelsmaniibacteriota</taxon>
    </lineage>
</organism>
<protein>
    <submittedName>
        <fullName evidence="1">Uncharacterized protein</fullName>
    </submittedName>
</protein>
<dbReference type="EMBL" id="MFKF01000430">
    <property type="protein sequence ID" value="OGG43595.1"/>
    <property type="molecule type" value="Genomic_DNA"/>
</dbReference>
<evidence type="ECO:0000313" key="2">
    <source>
        <dbReference type="Proteomes" id="UP000178606"/>
    </source>
</evidence>